<sequence>MFDLVAVRKDVGHQKELGPLGVGGVNTLFQHLDVAKVVVAHTQAVTRLAGIDGRGTKSQRRLQHRQRASRGQKFRGF</sequence>
<protein>
    <submittedName>
        <fullName evidence="2">Uncharacterized protein</fullName>
    </submittedName>
</protein>
<reference evidence="2" key="1">
    <citation type="submission" date="2016-10" db="EMBL/GenBank/DDBJ databases">
        <title>Sequence of Gallionella enrichment culture.</title>
        <authorList>
            <person name="Poehlein A."/>
            <person name="Muehling M."/>
            <person name="Daniel R."/>
        </authorList>
    </citation>
    <scope>NUCLEOTIDE SEQUENCE</scope>
</reference>
<organism evidence="2">
    <name type="scientific">mine drainage metagenome</name>
    <dbReference type="NCBI Taxonomy" id="410659"/>
    <lineage>
        <taxon>unclassified sequences</taxon>
        <taxon>metagenomes</taxon>
        <taxon>ecological metagenomes</taxon>
    </lineage>
</organism>
<comment type="caution">
    <text evidence="2">The sequence shown here is derived from an EMBL/GenBank/DDBJ whole genome shotgun (WGS) entry which is preliminary data.</text>
</comment>
<feature type="region of interest" description="Disordered" evidence="1">
    <location>
        <begin position="52"/>
        <end position="77"/>
    </location>
</feature>
<dbReference type="AlphaFoldDB" id="A0A1J5PCP5"/>
<gene>
    <name evidence="2" type="ORF">GALL_554700</name>
</gene>
<accession>A0A1J5PCP5</accession>
<dbReference type="EMBL" id="MLJW01009407">
    <property type="protein sequence ID" value="OIQ62995.1"/>
    <property type="molecule type" value="Genomic_DNA"/>
</dbReference>
<name>A0A1J5PCP5_9ZZZZ</name>
<evidence type="ECO:0000313" key="2">
    <source>
        <dbReference type="EMBL" id="OIQ62995.1"/>
    </source>
</evidence>
<evidence type="ECO:0000256" key="1">
    <source>
        <dbReference type="SAM" id="MobiDB-lite"/>
    </source>
</evidence>
<feature type="compositionally biased region" description="Basic residues" evidence="1">
    <location>
        <begin position="57"/>
        <end position="77"/>
    </location>
</feature>
<proteinExistence type="predicted"/>